<evidence type="ECO:0000313" key="2">
    <source>
        <dbReference type="EMBL" id="TVU39281.1"/>
    </source>
</evidence>
<evidence type="ECO:0000313" key="3">
    <source>
        <dbReference type="Proteomes" id="UP000324897"/>
    </source>
</evidence>
<dbReference type="InterPro" id="IPR056016">
    <property type="entry name" value="DUF7595"/>
</dbReference>
<dbReference type="Gramene" id="TVU39281">
    <property type="protein sequence ID" value="TVU39281"/>
    <property type="gene ID" value="EJB05_12692"/>
</dbReference>
<protein>
    <recommendedName>
        <fullName evidence="1">DUF7595 domain-containing protein</fullName>
    </recommendedName>
</protein>
<dbReference type="Proteomes" id="UP000324897">
    <property type="component" value="Chromosome 4"/>
</dbReference>
<reference evidence="2 3" key="1">
    <citation type="journal article" date="2019" name="Sci. Rep.">
        <title>A high-quality genome of Eragrostis curvula grass provides insights into Poaceae evolution and supports new strategies to enhance forage quality.</title>
        <authorList>
            <person name="Carballo J."/>
            <person name="Santos B.A.C.M."/>
            <person name="Zappacosta D."/>
            <person name="Garbus I."/>
            <person name="Selva J.P."/>
            <person name="Gallo C.A."/>
            <person name="Diaz A."/>
            <person name="Albertini E."/>
            <person name="Caccamo M."/>
            <person name="Echenique V."/>
        </authorList>
    </citation>
    <scope>NUCLEOTIDE SEQUENCE [LARGE SCALE GENOMIC DNA]</scope>
    <source>
        <strain evidence="3">cv. Victoria</strain>
        <tissue evidence="2">Leaf</tissue>
    </source>
</reference>
<feature type="domain" description="DUF7595" evidence="1">
    <location>
        <begin position="46"/>
        <end position="297"/>
    </location>
</feature>
<dbReference type="PANTHER" id="PTHR35828:SF23">
    <property type="entry name" value="F-BOX DOMAIN-CONTAINING PROTEIN"/>
    <property type="match status" value="1"/>
</dbReference>
<dbReference type="EMBL" id="RWGY01000007">
    <property type="protein sequence ID" value="TVU39281.1"/>
    <property type="molecule type" value="Genomic_DNA"/>
</dbReference>
<feature type="non-terminal residue" evidence="2">
    <location>
        <position position="1"/>
    </location>
</feature>
<dbReference type="OrthoDB" id="620691at2759"/>
<proteinExistence type="predicted"/>
<name>A0A5J9VUG1_9POAL</name>
<sequence length="309" mass="35016">MEVFAYNQKAYYTEALHLIDDTTANAAARPLTAEDGFPRPDSKPWRRYCPVASRGGLLLNYMIDQRYQELRVCDLATGRSQTLPPEPTFVEAARDQWEPYVLLVDDSNGGGGTGIDRPFQVLATNLEFENHRCYLEIQTFSSEERRWGPYTKIRTPDLHGNGLVQVGSRPLVVDGAVHWLCLTDEANYILKLHICSAQVNVMELPASFPRSRWKTECLLATTSPDGNLMVLVADSEKISTWIQKKCTSKWKQQPQVVIKIEANPYVSEQMQREPPGTIKVQLHWFAERSGIVLISVSAYTGWISGPWRL</sequence>
<keyword evidence="3" id="KW-1185">Reference proteome</keyword>
<comment type="caution">
    <text evidence="2">The sequence shown here is derived from an EMBL/GenBank/DDBJ whole genome shotgun (WGS) entry which is preliminary data.</text>
</comment>
<dbReference type="PANTHER" id="PTHR35828">
    <property type="entry name" value="OS08G0203800 PROTEIN-RELATED"/>
    <property type="match status" value="1"/>
</dbReference>
<gene>
    <name evidence="2" type="ORF">EJB05_12692</name>
</gene>
<evidence type="ECO:0000259" key="1">
    <source>
        <dbReference type="Pfam" id="PF24523"/>
    </source>
</evidence>
<organism evidence="2 3">
    <name type="scientific">Eragrostis curvula</name>
    <name type="common">weeping love grass</name>
    <dbReference type="NCBI Taxonomy" id="38414"/>
    <lineage>
        <taxon>Eukaryota</taxon>
        <taxon>Viridiplantae</taxon>
        <taxon>Streptophyta</taxon>
        <taxon>Embryophyta</taxon>
        <taxon>Tracheophyta</taxon>
        <taxon>Spermatophyta</taxon>
        <taxon>Magnoliopsida</taxon>
        <taxon>Liliopsida</taxon>
        <taxon>Poales</taxon>
        <taxon>Poaceae</taxon>
        <taxon>PACMAD clade</taxon>
        <taxon>Chloridoideae</taxon>
        <taxon>Eragrostideae</taxon>
        <taxon>Eragrostidinae</taxon>
        <taxon>Eragrostis</taxon>
    </lineage>
</organism>
<accession>A0A5J9VUG1</accession>
<dbReference type="Pfam" id="PF24523">
    <property type="entry name" value="DUF7595"/>
    <property type="match status" value="1"/>
</dbReference>
<dbReference type="AlphaFoldDB" id="A0A5J9VUG1"/>